<evidence type="ECO:0000256" key="2">
    <source>
        <dbReference type="ARBA" id="ARBA00012418"/>
    </source>
</evidence>
<evidence type="ECO:0000256" key="9">
    <source>
        <dbReference type="ARBA" id="ARBA00033070"/>
    </source>
</evidence>
<dbReference type="SMART" id="SM00662">
    <property type="entry name" value="RPOLD"/>
    <property type="match status" value="1"/>
</dbReference>
<dbReference type="InterPro" id="IPR011262">
    <property type="entry name" value="DNA-dir_RNA_pol_insert"/>
</dbReference>
<evidence type="ECO:0000256" key="4">
    <source>
        <dbReference type="ARBA" id="ARBA00022478"/>
    </source>
</evidence>
<dbReference type="Pfam" id="PF03118">
    <property type="entry name" value="RNA_pol_A_CTD"/>
    <property type="match status" value="1"/>
</dbReference>
<feature type="domain" description="DNA-directed RNA polymerase RpoA/D/Rpb3-type" evidence="12">
    <location>
        <begin position="23"/>
        <end position="231"/>
    </location>
</feature>
<keyword evidence="6 11" id="KW-0548">Nucleotidyltransferase</keyword>
<dbReference type="InterPro" id="IPR011260">
    <property type="entry name" value="RNAP_asu_C"/>
</dbReference>
<evidence type="ECO:0000256" key="11">
    <source>
        <dbReference type="HAMAP-Rule" id="MF_00059"/>
    </source>
</evidence>
<accession>A0A7V2ZL03</accession>
<dbReference type="FunFam" id="2.170.120.12:FF:000001">
    <property type="entry name" value="DNA-directed RNA polymerase subunit alpha"/>
    <property type="match status" value="1"/>
</dbReference>
<feature type="region of interest" description="Alpha N-terminal domain (alpha-NTD)" evidence="11">
    <location>
        <begin position="1"/>
        <end position="232"/>
    </location>
</feature>
<comment type="similarity">
    <text evidence="1 11">Belongs to the RNA polymerase alpha chain family.</text>
</comment>
<dbReference type="InterPro" id="IPR011263">
    <property type="entry name" value="DNA-dir_RNA_pol_RpoA/D/Rpb3"/>
</dbReference>
<evidence type="ECO:0000256" key="8">
    <source>
        <dbReference type="ARBA" id="ARBA00032524"/>
    </source>
</evidence>
<feature type="region of interest" description="Alpha C-terminal domain (alpha-CTD)" evidence="11">
    <location>
        <begin position="251"/>
        <end position="331"/>
    </location>
</feature>
<comment type="catalytic activity">
    <reaction evidence="10 11">
        <text>RNA(n) + a ribonucleoside 5'-triphosphate = RNA(n+1) + diphosphate</text>
        <dbReference type="Rhea" id="RHEA:21248"/>
        <dbReference type="Rhea" id="RHEA-COMP:14527"/>
        <dbReference type="Rhea" id="RHEA-COMP:17342"/>
        <dbReference type="ChEBI" id="CHEBI:33019"/>
        <dbReference type="ChEBI" id="CHEBI:61557"/>
        <dbReference type="ChEBI" id="CHEBI:140395"/>
        <dbReference type="EC" id="2.7.7.6"/>
    </reaction>
</comment>
<dbReference type="SUPFAM" id="SSF55257">
    <property type="entry name" value="RBP11-like subunits of RNA polymerase"/>
    <property type="match status" value="1"/>
</dbReference>
<keyword evidence="7 11" id="KW-0804">Transcription</keyword>
<dbReference type="GO" id="GO:0046983">
    <property type="term" value="F:protein dimerization activity"/>
    <property type="evidence" value="ECO:0007669"/>
    <property type="project" value="InterPro"/>
</dbReference>
<dbReference type="HAMAP" id="MF_00059">
    <property type="entry name" value="RNApol_bact_RpoA"/>
    <property type="match status" value="1"/>
</dbReference>
<comment type="domain">
    <text evidence="11">The N-terminal domain is essential for RNAP assembly and basal transcription, whereas the C-terminal domain is involved in interaction with transcriptional regulators and with upstream promoter elements.</text>
</comment>
<evidence type="ECO:0000256" key="5">
    <source>
        <dbReference type="ARBA" id="ARBA00022679"/>
    </source>
</evidence>
<evidence type="ECO:0000313" key="13">
    <source>
        <dbReference type="EMBL" id="HFI91866.1"/>
    </source>
</evidence>
<dbReference type="Gene3D" id="2.170.120.12">
    <property type="entry name" value="DNA-directed RNA polymerase, insert domain"/>
    <property type="match status" value="1"/>
</dbReference>
<dbReference type="EMBL" id="DSUJ01000008">
    <property type="protein sequence ID" value="HFI91866.1"/>
    <property type="molecule type" value="Genomic_DNA"/>
</dbReference>
<dbReference type="AlphaFoldDB" id="A0A7V2ZL03"/>
<dbReference type="GO" id="GO:0000428">
    <property type="term" value="C:DNA-directed RNA polymerase complex"/>
    <property type="evidence" value="ECO:0007669"/>
    <property type="project" value="UniProtKB-KW"/>
</dbReference>
<dbReference type="CDD" id="cd06928">
    <property type="entry name" value="RNAP_alpha_NTD"/>
    <property type="match status" value="1"/>
</dbReference>
<comment type="function">
    <text evidence="11">DNA-dependent RNA polymerase catalyzes the transcription of DNA into RNA using the four ribonucleoside triphosphates as substrates.</text>
</comment>
<keyword evidence="4 11" id="KW-0240">DNA-directed RNA polymerase</keyword>
<dbReference type="RefSeq" id="WP_369685759.1">
    <property type="nucleotide sequence ID" value="NZ_JAOAIE010000048.1"/>
</dbReference>
<dbReference type="InterPro" id="IPR036643">
    <property type="entry name" value="RNApol_insert_sf"/>
</dbReference>
<evidence type="ECO:0000256" key="3">
    <source>
        <dbReference type="ARBA" id="ARBA00015972"/>
    </source>
</evidence>
<dbReference type="GO" id="GO:0005737">
    <property type="term" value="C:cytoplasm"/>
    <property type="evidence" value="ECO:0007669"/>
    <property type="project" value="UniProtKB-ARBA"/>
</dbReference>
<dbReference type="GO" id="GO:0003899">
    <property type="term" value="F:DNA-directed RNA polymerase activity"/>
    <property type="evidence" value="ECO:0007669"/>
    <property type="project" value="UniProtKB-UniRule"/>
</dbReference>
<dbReference type="NCBIfam" id="TIGR02027">
    <property type="entry name" value="rpoA"/>
    <property type="match status" value="1"/>
</dbReference>
<dbReference type="NCBIfam" id="NF003516">
    <property type="entry name" value="PRK05182.2-2"/>
    <property type="match status" value="1"/>
</dbReference>
<evidence type="ECO:0000256" key="7">
    <source>
        <dbReference type="ARBA" id="ARBA00023163"/>
    </source>
</evidence>
<dbReference type="SUPFAM" id="SSF56553">
    <property type="entry name" value="Insert subdomain of RNA polymerase alpha subunit"/>
    <property type="match status" value="1"/>
</dbReference>
<comment type="caution">
    <text evidence="13">The sequence shown here is derived from an EMBL/GenBank/DDBJ whole genome shotgun (WGS) entry which is preliminary data.</text>
</comment>
<dbReference type="Gene3D" id="1.10.150.20">
    <property type="entry name" value="5' to 3' exonuclease, C-terminal subdomain"/>
    <property type="match status" value="1"/>
</dbReference>
<dbReference type="NCBIfam" id="NF003519">
    <property type="entry name" value="PRK05182.2-5"/>
    <property type="match status" value="1"/>
</dbReference>
<proteinExistence type="inferred from homology"/>
<dbReference type="GO" id="GO:0006351">
    <property type="term" value="P:DNA-templated transcription"/>
    <property type="evidence" value="ECO:0007669"/>
    <property type="project" value="UniProtKB-UniRule"/>
</dbReference>
<evidence type="ECO:0000256" key="6">
    <source>
        <dbReference type="ARBA" id="ARBA00022695"/>
    </source>
</evidence>
<protein>
    <recommendedName>
        <fullName evidence="3 11">DNA-directed RNA polymerase subunit alpha</fullName>
        <shortName evidence="11">RNAP subunit alpha</shortName>
        <ecNumber evidence="2 11">2.7.7.6</ecNumber>
    </recommendedName>
    <alternativeName>
        <fullName evidence="9 11">RNA polymerase subunit alpha</fullName>
    </alternativeName>
    <alternativeName>
        <fullName evidence="8 11">Transcriptase subunit alpha</fullName>
    </alternativeName>
</protein>
<keyword evidence="5 11" id="KW-0808">Transferase</keyword>
<dbReference type="InterPro" id="IPR011773">
    <property type="entry name" value="DNA-dir_RpoA"/>
</dbReference>
<dbReference type="SUPFAM" id="SSF47789">
    <property type="entry name" value="C-terminal domain of RNA polymerase alpha subunit"/>
    <property type="match status" value="1"/>
</dbReference>
<dbReference type="Pfam" id="PF01000">
    <property type="entry name" value="RNA_pol_A_bac"/>
    <property type="match status" value="1"/>
</dbReference>
<evidence type="ECO:0000259" key="12">
    <source>
        <dbReference type="SMART" id="SM00662"/>
    </source>
</evidence>
<gene>
    <name evidence="11" type="primary">rpoA</name>
    <name evidence="13" type="ORF">ENS31_10120</name>
</gene>
<evidence type="ECO:0000256" key="1">
    <source>
        <dbReference type="ARBA" id="ARBA00007123"/>
    </source>
</evidence>
<dbReference type="GO" id="GO:0003677">
    <property type="term" value="F:DNA binding"/>
    <property type="evidence" value="ECO:0007669"/>
    <property type="project" value="UniProtKB-UniRule"/>
</dbReference>
<comment type="subunit">
    <text evidence="11">Homodimer. The RNAP catalytic core consists of 2 alpha, 1 beta, 1 beta' and 1 omega subunit. When a sigma factor is associated with the core the holoenzyme is formed, which can initiate transcription.</text>
</comment>
<dbReference type="EC" id="2.7.7.6" evidence="2 11"/>
<dbReference type="Pfam" id="PF01193">
    <property type="entry name" value="RNA_pol_L"/>
    <property type="match status" value="1"/>
</dbReference>
<reference evidence="13" key="1">
    <citation type="journal article" date="2020" name="mSystems">
        <title>Genome- and Community-Level Interaction Insights into Carbon Utilization and Element Cycling Functions of Hydrothermarchaeota in Hydrothermal Sediment.</title>
        <authorList>
            <person name="Zhou Z."/>
            <person name="Liu Y."/>
            <person name="Xu W."/>
            <person name="Pan J."/>
            <person name="Luo Z.H."/>
            <person name="Li M."/>
        </authorList>
    </citation>
    <scope>NUCLEOTIDE SEQUENCE [LARGE SCALE GENOMIC DNA]</scope>
    <source>
        <strain evidence="13">SpSt-479</strain>
    </source>
</reference>
<organism evidence="13">
    <name type="scientific">Ignavibacterium album</name>
    <dbReference type="NCBI Taxonomy" id="591197"/>
    <lineage>
        <taxon>Bacteria</taxon>
        <taxon>Pseudomonadati</taxon>
        <taxon>Ignavibacteriota</taxon>
        <taxon>Ignavibacteria</taxon>
        <taxon>Ignavibacteriales</taxon>
        <taxon>Ignavibacteriaceae</taxon>
        <taxon>Ignavibacterium</taxon>
    </lineage>
</organism>
<sequence>MSGLSFKMPEALVLDEASYTNTFGRFYLQPLERGYGVTLGNSLRRVLLSSLPGAAITSVKFSGVLHEFSTIEGVVEDVSEIILNLKQVRMILLSKKPGKIELSFNGQGEWKAADIQKATNEVEILNPDLHIATLNKNAKFDVELRVGRGYGYVPAVENVQPDQTIGVIPIDSIFTPIKNVKYEVENVRIGDKNDYEKLTLEIQTDGSITPDDALTQAAKILKDHIQYFINFDVEQEEEETTTHKDSEFEKIKKMLLTNVDDLELSVRAHNCLKAANIKTIADLVRRDEQELLRFRNFGRKSLAELGEIVESMGLEFGMDVDKYLKDDSDNH</sequence>
<dbReference type="Gene3D" id="3.30.1360.10">
    <property type="entry name" value="RNA polymerase, RBP11-like subunit"/>
    <property type="match status" value="1"/>
</dbReference>
<name>A0A7V2ZL03_9BACT</name>
<dbReference type="InterPro" id="IPR036603">
    <property type="entry name" value="RBP11-like"/>
</dbReference>
<dbReference type="NCBIfam" id="NF003513">
    <property type="entry name" value="PRK05182.1-2"/>
    <property type="match status" value="1"/>
</dbReference>
<evidence type="ECO:0000256" key="10">
    <source>
        <dbReference type="ARBA" id="ARBA00048552"/>
    </source>
</evidence>